<feature type="binding site" evidence="2">
    <location>
        <position position="101"/>
    </location>
    <ligand>
        <name>Zn(2+)</name>
        <dbReference type="ChEBI" id="CHEBI:29105"/>
        <label>2</label>
    </ligand>
</feature>
<dbReference type="GO" id="GO:0008270">
    <property type="term" value="F:zinc ion binding"/>
    <property type="evidence" value="ECO:0007669"/>
    <property type="project" value="InterPro"/>
</dbReference>
<dbReference type="NCBIfam" id="TIGR00167">
    <property type="entry name" value="cbbA"/>
    <property type="match status" value="1"/>
</dbReference>
<feature type="binding site" evidence="2">
    <location>
        <position position="175"/>
    </location>
    <ligand>
        <name>Zn(2+)</name>
        <dbReference type="ChEBI" id="CHEBI:29105"/>
        <label>1</label>
        <note>catalytic</note>
    </ligand>
</feature>
<evidence type="ECO:0000313" key="3">
    <source>
        <dbReference type="EMBL" id="RGR69568.1"/>
    </source>
</evidence>
<dbReference type="PANTHER" id="PTHR30304:SF0">
    <property type="entry name" value="D-TAGATOSE-1,6-BISPHOSPHATE ALDOLASE SUBUNIT GATY-RELATED"/>
    <property type="match status" value="1"/>
</dbReference>
<dbReference type="Pfam" id="PF01116">
    <property type="entry name" value="F_bP_aldolase"/>
    <property type="match status" value="1"/>
</dbReference>
<keyword evidence="2" id="KW-0862">Zinc</keyword>
<feature type="binding site" evidence="2">
    <location>
        <position position="131"/>
    </location>
    <ligand>
        <name>Zn(2+)</name>
        <dbReference type="ChEBI" id="CHEBI:29105"/>
        <label>2</label>
    </ligand>
</feature>
<dbReference type="AlphaFoldDB" id="A0A412FN34"/>
<sequence>MLVTMKEILDPASAGNYAVAAPNLWTELDARAVIDAAQELRAPLILDIAYPANPDLFLLCQIARYFAQRATVPVAINLDHGGSKKEVLEAFRAGFTSVMIDRSACPFEQNVREVKEIVELAHALGISVEAELGHVGMADQYETDGSAALTEPETAAEFIRLTGVDCLAVAVGTAHGAYPKGMKPKLDFERLAAIKEKTGHFPLVMHGSSGTDNETLRKACRMGINKVNIANDLCQAAAKAAKTADLEGNHAYDFSAVVYEAVKAKMKEMIEVYGSVGKAG</sequence>
<dbReference type="PANTHER" id="PTHR30304">
    <property type="entry name" value="D-TAGATOSE-1,6-BISPHOSPHATE ALDOLASE"/>
    <property type="match status" value="1"/>
</dbReference>
<reference evidence="3 4" key="1">
    <citation type="submission" date="2018-08" db="EMBL/GenBank/DDBJ databases">
        <title>A genome reference for cultivated species of the human gut microbiota.</title>
        <authorList>
            <person name="Zou Y."/>
            <person name="Xue W."/>
            <person name="Luo G."/>
        </authorList>
    </citation>
    <scope>NUCLEOTIDE SEQUENCE [LARGE SCALE GENOMIC DNA]</scope>
    <source>
        <strain evidence="3 4">AF24-29</strain>
    </source>
</reference>
<organism evidence="3 4">
    <name type="scientific">Holdemania filiformis</name>
    <dbReference type="NCBI Taxonomy" id="61171"/>
    <lineage>
        <taxon>Bacteria</taxon>
        <taxon>Bacillati</taxon>
        <taxon>Bacillota</taxon>
        <taxon>Erysipelotrichia</taxon>
        <taxon>Erysipelotrichales</taxon>
        <taxon>Erysipelotrichaceae</taxon>
        <taxon>Holdemania</taxon>
    </lineage>
</organism>
<dbReference type="PIRSF" id="PIRSF001359">
    <property type="entry name" value="F_bP_aldolase_II"/>
    <property type="match status" value="1"/>
</dbReference>
<feature type="active site" description="Proton donor" evidence="1">
    <location>
        <position position="79"/>
    </location>
</feature>
<proteinExistence type="predicted"/>
<evidence type="ECO:0000256" key="1">
    <source>
        <dbReference type="PIRSR" id="PIRSR001359-1"/>
    </source>
</evidence>
<dbReference type="InterPro" id="IPR000771">
    <property type="entry name" value="FBA_II"/>
</dbReference>
<dbReference type="Gene3D" id="3.20.20.70">
    <property type="entry name" value="Aldolase class I"/>
    <property type="match status" value="1"/>
</dbReference>
<keyword evidence="4" id="KW-1185">Reference proteome</keyword>
<feature type="binding site" evidence="2">
    <location>
        <position position="80"/>
    </location>
    <ligand>
        <name>Zn(2+)</name>
        <dbReference type="ChEBI" id="CHEBI:29105"/>
        <label>1</label>
        <note>catalytic</note>
    </ligand>
</feature>
<name>A0A412FN34_9FIRM</name>
<evidence type="ECO:0000313" key="4">
    <source>
        <dbReference type="Proteomes" id="UP000284178"/>
    </source>
</evidence>
<dbReference type="GO" id="GO:0005975">
    <property type="term" value="P:carbohydrate metabolic process"/>
    <property type="evidence" value="ECO:0007669"/>
    <property type="project" value="InterPro"/>
</dbReference>
<dbReference type="CDD" id="cd00947">
    <property type="entry name" value="TBP_aldolase_IIB"/>
    <property type="match status" value="1"/>
</dbReference>
<dbReference type="InterPro" id="IPR050246">
    <property type="entry name" value="Class_II_FBP_aldolase"/>
</dbReference>
<evidence type="ECO:0000256" key="2">
    <source>
        <dbReference type="PIRSR" id="PIRSR001359-3"/>
    </source>
</evidence>
<dbReference type="GO" id="GO:0016832">
    <property type="term" value="F:aldehyde-lyase activity"/>
    <property type="evidence" value="ECO:0007669"/>
    <property type="project" value="InterPro"/>
</dbReference>
<dbReference type="InterPro" id="IPR013785">
    <property type="entry name" value="Aldolase_TIM"/>
</dbReference>
<comment type="caution">
    <text evidence="3">The sequence shown here is derived from an EMBL/GenBank/DDBJ whole genome shotgun (WGS) entry which is preliminary data.</text>
</comment>
<protein>
    <submittedName>
        <fullName evidence="3">Class II fructose-bisphosphate aldolase</fullName>
    </submittedName>
</protein>
<dbReference type="SUPFAM" id="SSF51569">
    <property type="entry name" value="Aldolase"/>
    <property type="match status" value="1"/>
</dbReference>
<dbReference type="RefSeq" id="WP_006058204.1">
    <property type="nucleotide sequence ID" value="NZ_CABJCV010000023.1"/>
</dbReference>
<gene>
    <name evidence="3" type="ORF">DWY25_14815</name>
</gene>
<comment type="cofactor">
    <cofactor evidence="2">
        <name>Zn(2+)</name>
        <dbReference type="ChEBI" id="CHEBI:29105"/>
    </cofactor>
    <text evidence="2">Binds 2 Zn(2+) ions per subunit. One is catalytic and the other provides a structural contribution.</text>
</comment>
<feature type="binding site" evidence="2">
    <location>
        <position position="206"/>
    </location>
    <ligand>
        <name>Zn(2+)</name>
        <dbReference type="ChEBI" id="CHEBI:29105"/>
        <label>1</label>
        <note>catalytic</note>
    </ligand>
</feature>
<dbReference type="GeneID" id="83016672"/>
<keyword evidence="2" id="KW-0479">Metal-binding</keyword>
<dbReference type="EMBL" id="QRUP01000023">
    <property type="protein sequence ID" value="RGR69568.1"/>
    <property type="molecule type" value="Genomic_DNA"/>
</dbReference>
<dbReference type="Proteomes" id="UP000284178">
    <property type="component" value="Unassembled WGS sequence"/>
</dbReference>
<accession>A0A412FN34</accession>